<dbReference type="Proteomes" id="UP000267352">
    <property type="component" value="Segment"/>
</dbReference>
<accession>A0A2I6SBI2</accession>
<organism evidence="1">
    <name type="scientific">White spot syndrome virus</name>
    <dbReference type="NCBI Taxonomy" id="342409"/>
    <lineage>
        <taxon>Viruses</taxon>
        <taxon>Viruses incertae sedis</taxon>
        <taxon>Naldaviricetes</taxon>
        <taxon>Nimaviridae</taxon>
        <taxon>Whispovirus</taxon>
    </lineage>
</organism>
<dbReference type="EMBL" id="MG702567">
    <property type="protein sequence ID" value="AUO14902.1"/>
    <property type="molecule type" value="Genomic_DNA"/>
</dbReference>
<protein>
    <submittedName>
        <fullName evidence="1">WSSV027</fullName>
    </submittedName>
</protein>
<name>A0A2I6SBI2_9VIRU</name>
<evidence type="ECO:0000313" key="1">
    <source>
        <dbReference type="EMBL" id="AUO14902.1"/>
    </source>
</evidence>
<reference evidence="1" key="1">
    <citation type="submission" date="2017-12" db="EMBL/GenBank/DDBJ databases">
        <authorList>
            <person name="Katneni V.K."/>
            <person name="Shekhar M.S."/>
            <person name="Otta S.K."/>
            <person name="Karthic K."/>
            <person name="Jangam A.K."/>
            <person name="Gopikrishna G."/>
            <person name="Vijayan K.K."/>
        </authorList>
    </citation>
    <scope>NUCLEOTIDE SEQUENCE [LARGE SCALE GENOMIC DNA]</scope>
    <source>
        <strain evidence="1">IN_AP4RU</strain>
    </source>
</reference>
<sequence length="78" mass="9141">MKCILGKFGSKICDNESFESIIDENCQVNNLHSWNDCKEDIDEWNEKFMSKNKKNKQNMKIEDKVDAIMNIIQKNNGL</sequence>
<proteinExistence type="predicted"/>
<reference evidence="1" key="2">
    <citation type="journal article" date="2018" name="Genome Announc.">
        <title>First Report of a Complete Genome Sequence of White spot syndrome virus from India.</title>
        <authorList>
            <person name="Vinaya Kumar K."/>
            <person name="Shekhar M.S."/>
            <person name="Otta S.K."/>
            <person name="Karthic K."/>
            <person name="Ashok Kumar J."/>
            <person name="Gopikrishna G."/>
            <person name="Vijayan K.K."/>
        </authorList>
    </citation>
    <scope>NUCLEOTIDE SEQUENCE</scope>
    <source>
        <strain evidence="1">IN_AP4RU</strain>
    </source>
</reference>